<dbReference type="InterPro" id="IPR007729">
    <property type="entry name" value="DGOK"/>
</dbReference>
<dbReference type="RefSeq" id="WP_379032271.1">
    <property type="nucleotide sequence ID" value="NZ_JBHRXE010000046.1"/>
</dbReference>
<name>A0ABV7S1H0_9RHOB</name>
<organism evidence="1 2">
    <name type="scientific">Paracoccus simplex</name>
    <dbReference type="NCBI Taxonomy" id="2086346"/>
    <lineage>
        <taxon>Bacteria</taxon>
        <taxon>Pseudomonadati</taxon>
        <taxon>Pseudomonadota</taxon>
        <taxon>Alphaproteobacteria</taxon>
        <taxon>Rhodobacterales</taxon>
        <taxon>Paracoccaceae</taxon>
        <taxon>Paracoccus</taxon>
    </lineage>
</organism>
<dbReference type="InterPro" id="IPR042258">
    <property type="entry name" value="DGOK_N"/>
</dbReference>
<dbReference type="InterPro" id="IPR042257">
    <property type="entry name" value="DGOK_C"/>
</dbReference>
<sequence>MTPERSAIDWIAVDWGTTRLRAWAMRGGQPQAARASDRGMGALSPETFEPALLDLVADWLPAAGRMPVIACGMVGARGGWVEADYRPTPCPPLDPRRAAVPPTSDPRLDVRILPGLSQADPPDVMRGEETQIAGFLAGEPGFRGTLCLPGTHSKWVRIADGQVLGFRTFLTGELFALLARQSVLRLTIAAAEPDPDAYLQAGRQALADPHAASSGLFALRAASLLQGLAPPQAAGRLSGLLIGAELAAARAFWQAAPVALIGAPRLTRLYETLLLAAGARACHKDGGTAVLAGLAAARQAMLEET</sequence>
<dbReference type="Gene3D" id="3.30.420.310">
    <property type="entry name" value="2-keto-3-deoxy-galactonokinase, C-terminal domain"/>
    <property type="match status" value="1"/>
</dbReference>
<keyword evidence="2" id="KW-1185">Reference proteome</keyword>
<dbReference type="Proteomes" id="UP001595596">
    <property type="component" value="Unassembled WGS sequence"/>
</dbReference>
<dbReference type="Gene3D" id="3.30.420.300">
    <property type="entry name" value="2-keto-3-deoxy-galactonokinase, substrate binding domain"/>
    <property type="match status" value="1"/>
</dbReference>
<evidence type="ECO:0000313" key="1">
    <source>
        <dbReference type="EMBL" id="MFC3570944.1"/>
    </source>
</evidence>
<evidence type="ECO:0000313" key="2">
    <source>
        <dbReference type="Proteomes" id="UP001595596"/>
    </source>
</evidence>
<comment type="caution">
    <text evidence="1">The sequence shown here is derived from an EMBL/GenBank/DDBJ whole genome shotgun (WGS) entry which is preliminary data.</text>
</comment>
<protein>
    <submittedName>
        <fullName evidence="1">2-dehydro-3-deoxygalactonokinase</fullName>
    </submittedName>
</protein>
<accession>A0ABV7S1H0</accession>
<dbReference type="Pfam" id="PF05035">
    <property type="entry name" value="DGOK"/>
    <property type="match status" value="1"/>
</dbReference>
<gene>
    <name evidence="1" type="ORF">ACFOMP_15905</name>
</gene>
<proteinExistence type="predicted"/>
<reference evidence="2" key="1">
    <citation type="journal article" date="2019" name="Int. J. Syst. Evol. Microbiol.">
        <title>The Global Catalogue of Microorganisms (GCM) 10K type strain sequencing project: providing services to taxonomists for standard genome sequencing and annotation.</title>
        <authorList>
            <consortium name="The Broad Institute Genomics Platform"/>
            <consortium name="The Broad Institute Genome Sequencing Center for Infectious Disease"/>
            <person name="Wu L."/>
            <person name="Ma J."/>
        </authorList>
    </citation>
    <scope>NUCLEOTIDE SEQUENCE [LARGE SCALE GENOMIC DNA]</scope>
    <source>
        <strain evidence="2">VKM B-3226</strain>
    </source>
</reference>
<dbReference type="EMBL" id="JBHRXE010000046">
    <property type="protein sequence ID" value="MFC3570944.1"/>
    <property type="molecule type" value="Genomic_DNA"/>
</dbReference>